<dbReference type="EMBL" id="JADAKE010000002">
    <property type="protein sequence ID" value="MBF8807129.1"/>
    <property type="molecule type" value="Genomic_DNA"/>
</dbReference>
<reference evidence="2" key="1">
    <citation type="submission" date="2020-09" db="EMBL/GenBank/DDBJ databases">
        <title>Genomic insights into the novelty and pathogenicity of a unique biofilm-forming Enterococcus sp. bacteria (Enterococcus lacertideformus) identified in reptiles.</title>
        <authorList>
            <person name="Agius J.E."/>
            <person name="Phalen D.N."/>
            <person name="Rose K."/>
            <person name="Eden J.-S."/>
        </authorList>
    </citation>
    <scope>NUCLEOTIDE SEQUENCE</scope>
    <source>
        <strain evidence="2">PHRS 0518</strain>
    </source>
</reference>
<feature type="region of interest" description="Disordered" evidence="1">
    <location>
        <begin position="246"/>
        <end position="268"/>
    </location>
</feature>
<keyword evidence="3" id="KW-1185">Reference proteome</keyword>
<accession>A0A931AXF8</accession>
<name>A0A931AXF8_9ENTE</name>
<proteinExistence type="predicted"/>
<feature type="compositionally biased region" description="Basic and acidic residues" evidence="1">
    <location>
        <begin position="13"/>
        <end position="27"/>
    </location>
</feature>
<evidence type="ECO:0000313" key="3">
    <source>
        <dbReference type="Proteomes" id="UP000637757"/>
    </source>
</evidence>
<comment type="caution">
    <text evidence="2">The sequence shown here is derived from an EMBL/GenBank/DDBJ whole genome shotgun (WGS) entry which is preliminary data.</text>
</comment>
<organism evidence="2 3">
    <name type="scientific">Enterococcus lacertideformus</name>
    <dbReference type="NCBI Taxonomy" id="2771493"/>
    <lineage>
        <taxon>Bacteria</taxon>
        <taxon>Bacillati</taxon>
        <taxon>Bacillota</taxon>
        <taxon>Bacilli</taxon>
        <taxon>Lactobacillales</taxon>
        <taxon>Enterococcaceae</taxon>
        <taxon>Enterococcus</taxon>
    </lineage>
</organism>
<protein>
    <submittedName>
        <fullName evidence="2">Uncharacterized protein</fullName>
    </submittedName>
</protein>
<evidence type="ECO:0000313" key="2">
    <source>
        <dbReference type="EMBL" id="MBF8807129.1"/>
    </source>
</evidence>
<dbReference type="Proteomes" id="UP000637757">
    <property type="component" value="Unassembled WGS sequence"/>
</dbReference>
<dbReference type="AlphaFoldDB" id="A0A931AXF8"/>
<feature type="region of interest" description="Disordered" evidence="1">
    <location>
        <begin position="1"/>
        <end position="27"/>
    </location>
</feature>
<evidence type="ECO:0000256" key="1">
    <source>
        <dbReference type="SAM" id="MobiDB-lite"/>
    </source>
</evidence>
<sequence length="268" mass="31197">MSDNLLKINMENSQEKTQEENSHKLPTKKDLMSSYKKLQKYDKKKAWKKVNEETQKLMKDVSDVLEINTKILAQHYDCDKVTDNSTLKKMKIENFTQYLPAFKVIDGNRYEHIYETIDEVRNSAKQNEVGSKDVVEAVNGHINLDHSNKTDKHYNEMNKNTFLGKSDFANVNNEDTRSISSRDSGFHSNLDDEVLYEDLNGQRSEHTDIIRGKEKNGNKINEVKKTTQRTFTQLHEMALNKVNKQYSDQSVHTNHKKSEQQKSSIKVH</sequence>
<gene>
    <name evidence="2" type="ORF">IC227_00355</name>
</gene>